<name>A0A3B0X753_9ZZZZ</name>
<organism evidence="1">
    <name type="scientific">hydrothermal vent metagenome</name>
    <dbReference type="NCBI Taxonomy" id="652676"/>
    <lineage>
        <taxon>unclassified sequences</taxon>
        <taxon>metagenomes</taxon>
        <taxon>ecological metagenomes</taxon>
    </lineage>
</organism>
<accession>A0A3B0X753</accession>
<dbReference type="AlphaFoldDB" id="A0A3B0X753"/>
<protein>
    <submittedName>
        <fullName evidence="1">Uncharacterized protein</fullName>
    </submittedName>
</protein>
<sequence length="479" mass="51188">MLILIITLALAVSAYYFSSISIVDLKVNNLNDTRLALKKAKQLLLNYAVMHASQNGAGNGLGGGDPGEYGYFPCPYITQGNVVNEGKQNGNCGAANINSMGYLPWTSLQSEILRDGHGNCLWYAVSGAYKNATNSGLINEDTNGMFQIVDSGNNVIAGVTPENRIVAVVFAPGAALGAQSRVADVNFSCGSDGTNAAAYLEGNGNTDNATLLTDADNLDTFIQASLTSDNDSPPYNDHFITITRSEIWAAIMATTTARSEFNNKMTNLTAALAECLRRYALKNTKNRLPWPAPMSLTDYRVNNNYADVTGYAGRLPFIVADSNTAIGVGTNNELFVEAGCNVAGGFPVDLIYTPPAPPPPSESRTLWNNWKDHFFYVLSKDYEPATSTASACAGNCITVNNIKMAGVVIFSGSRQANSSQLRNGGIATDEADTKQNIRNYIEGVNNQTAFIDATGTGDYFSGGNDIMYCIQPDLNVVSC</sequence>
<proteinExistence type="predicted"/>
<dbReference type="EMBL" id="UOFD01000050">
    <property type="protein sequence ID" value="VAW52586.1"/>
    <property type="molecule type" value="Genomic_DNA"/>
</dbReference>
<evidence type="ECO:0000313" key="1">
    <source>
        <dbReference type="EMBL" id="VAW52586.1"/>
    </source>
</evidence>
<gene>
    <name evidence="1" type="ORF">MNBD_GAMMA06-1145</name>
</gene>
<reference evidence="1" key="1">
    <citation type="submission" date="2018-06" db="EMBL/GenBank/DDBJ databases">
        <authorList>
            <person name="Zhirakovskaya E."/>
        </authorList>
    </citation>
    <scope>NUCLEOTIDE SEQUENCE</scope>
</reference>